<evidence type="ECO:0000313" key="4">
    <source>
        <dbReference type="Proteomes" id="UP000297891"/>
    </source>
</evidence>
<dbReference type="Pfam" id="PF13181">
    <property type="entry name" value="TPR_8"/>
    <property type="match status" value="1"/>
</dbReference>
<dbReference type="RefSeq" id="WP_100790861.1">
    <property type="nucleotide sequence ID" value="NZ_NPDQ01000004.1"/>
</dbReference>
<dbReference type="EMBL" id="RQFP01000014">
    <property type="protein sequence ID" value="TGK92046.1"/>
    <property type="molecule type" value="Genomic_DNA"/>
</dbReference>
<sequence>MKSILPLTLILALVVAFENCASNQGNQKLGVSKVNTGSHLAQIESIDADLKSSSLSDESRDKLIIRKGKLLLDLGKYDETISTLNQVNQAKSNPVQLSEWNLTMGKAYVGKNEYSKAIQFLNQSERLDKNTNLMERKKLVVQSLVAEREYYPALATLTKTYTKGNQKKDEFYFETAAKTYLKMGFEYKNTGFYQKGLQVANLGLEEFPNNETLKSIQKECLEVLQPEGKL</sequence>
<evidence type="ECO:0000256" key="1">
    <source>
        <dbReference type="PROSITE-ProRule" id="PRU00339"/>
    </source>
</evidence>
<dbReference type="NCBIfam" id="NF047481">
    <property type="entry name" value="lipo_LIC12587"/>
    <property type="match status" value="1"/>
</dbReference>
<organism evidence="3 4">
    <name type="scientific">Leptospira brenneri</name>
    <dbReference type="NCBI Taxonomy" id="2023182"/>
    <lineage>
        <taxon>Bacteria</taxon>
        <taxon>Pseudomonadati</taxon>
        <taxon>Spirochaetota</taxon>
        <taxon>Spirochaetia</taxon>
        <taxon>Leptospirales</taxon>
        <taxon>Leptospiraceae</taxon>
        <taxon>Leptospira</taxon>
    </lineage>
</organism>
<protein>
    <recommendedName>
        <fullName evidence="5">Tetratricopeptide repeat protein</fullName>
    </recommendedName>
</protein>
<proteinExistence type="predicted"/>
<gene>
    <name evidence="3" type="ORF">EHQ30_17865</name>
</gene>
<reference evidence="3" key="1">
    <citation type="journal article" date="2019" name="PLoS Negl. Trop. Dis.">
        <title>Revisiting the worldwide diversity of Leptospira species in the environment.</title>
        <authorList>
            <person name="Vincent A.T."/>
            <person name="Schiettekatte O."/>
            <person name="Bourhy P."/>
            <person name="Veyrier F.J."/>
            <person name="Picardeau M."/>
        </authorList>
    </citation>
    <scope>NUCLEOTIDE SEQUENCE [LARGE SCALE GENOMIC DNA]</scope>
    <source>
        <strain evidence="3">201800277</strain>
    </source>
</reference>
<feature type="repeat" description="TPR" evidence="1">
    <location>
        <begin position="98"/>
        <end position="131"/>
    </location>
</feature>
<feature type="signal peptide" evidence="2">
    <location>
        <begin position="1"/>
        <end position="21"/>
    </location>
</feature>
<keyword evidence="1" id="KW-0802">TPR repeat</keyword>
<keyword evidence="2" id="KW-0732">Signal</keyword>
<dbReference type="SUPFAM" id="SSF48452">
    <property type="entry name" value="TPR-like"/>
    <property type="match status" value="1"/>
</dbReference>
<dbReference type="PROSITE" id="PS50005">
    <property type="entry name" value="TPR"/>
    <property type="match status" value="1"/>
</dbReference>
<accession>A0A2M9Y1V0</accession>
<comment type="caution">
    <text evidence="3">The sequence shown here is derived from an EMBL/GenBank/DDBJ whole genome shotgun (WGS) entry which is preliminary data.</text>
</comment>
<keyword evidence="4" id="KW-1185">Reference proteome</keyword>
<evidence type="ECO:0000256" key="2">
    <source>
        <dbReference type="SAM" id="SignalP"/>
    </source>
</evidence>
<evidence type="ECO:0008006" key="5">
    <source>
        <dbReference type="Google" id="ProtNLM"/>
    </source>
</evidence>
<dbReference type="AlphaFoldDB" id="A0A2M9Y1V0"/>
<dbReference type="OrthoDB" id="323070at2"/>
<feature type="chain" id="PRO_5044383740" description="Tetratricopeptide repeat protein" evidence="2">
    <location>
        <begin position="22"/>
        <end position="230"/>
    </location>
</feature>
<dbReference type="Proteomes" id="UP000297891">
    <property type="component" value="Unassembled WGS sequence"/>
</dbReference>
<evidence type="ECO:0000313" key="3">
    <source>
        <dbReference type="EMBL" id="TGK92046.1"/>
    </source>
</evidence>
<dbReference type="Gene3D" id="1.25.40.10">
    <property type="entry name" value="Tetratricopeptide repeat domain"/>
    <property type="match status" value="1"/>
</dbReference>
<dbReference type="InterPro" id="IPR019734">
    <property type="entry name" value="TPR_rpt"/>
</dbReference>
<name>A0A2M9Y1V0_9LEPT</name>
<dbReference type="InterPro" id="IPR011990">
    <property type="entry name" value="TPR-like_helical_dom_sf"/>
</dbReference>